<name>A0ACC8X9V6_9FIRM</name>
<proteinExistence type="predicted"/>
<evidence type="ECO:0000313" key="1">
    <source>
        <dbReference type="EMBL" id="ONI38937.1"/>
    </source>
</evidence>
<dbReference type="EMBL" id="LJDB01000075">
    <property type="protein sequence ID" value="ONI38937.1"/>
    <property type="molecule type" value="Genomic_DNA"/>
</dbReference>
<gene>
    <name evidence="1" type="ORF">AN396_09710</name>
</gene>
<organism evidence="1 2">
    <name type="scientific">Candidatus Epulonipiscium fishelsonii</name>
    <dbReference type="NCBI Taxonomy" id="77094"/>
    <lineage>
        <taxon>Bacteria</taxon>
        <taxon>Bacillati</taxon>
        <taxon>Bacillota</taxon>
        <taxon>Clostridia</taxon>
        <taxon>Lachnospirales</taxon>
        <taxon>Lachnospiraceae</taxon>
        <taxon>Candidatus Epulonipiscium</taxon>
    </lineage>
</organism>
<keyword evidence="2" id="KW-1185">Reference proteome</keyword>
<reference evidence="1" key="1">
    <citation type="submission" date="2016-08" db="EMBL/GenBank/DDBJ databases">
        <authorList>
            <person name="Ngugi D.K."/>
            <person name="Miyake S."/>
            <person name="Stingl U."/>
        </authorList>
    </citation>
    <scope>NUCLEOTIDE SEQUENCE</scope>
    <source>
        <strain evidence="1">SCG-B11WGA-EpuloA1</strain>
    </source>
</reference>
<comment type="caution">
    <text evidence="1">The sequence shown here is derived from an EMBL/GenBank/DDBJ whole genome shotgun (WGS) entry which is preliminary data.</text>
</comment>
<accession>A0ACC8X9V6</accession>
<protein>
    <submittedName>
        <fullName evidence="1">Uncharacterized protein</fullName>
    </submittedName>
</protein>
<sequence>MKLKTLLLGTVLMSMSIPTFATETTPAPPTLDIEAPIATLELPVGESEPVADSQIVSTETKFTLNGAPVLEGIPTFTKNDHIYIPFMDLVDLFNIGWEKDDAGNINFTSEPLPDKFINNVSLAIDPVRVADVAMTGDANMPVVPLPDFLEGGPVADGPWSSDIPDGPTPVIYVPDPENPAPAENNIVFEEEGILMEHVCIVDVKDNNGQISVVIGNPQDPQNPMDQTIFHLTEQTTIKHIMNKRLYTSADLKSGQIVNIEHAQAMTMSIPAQSTAYAITLINDGEEANDASGISTVMEKVKVLDVATKNGKVTSITVGDSTSTEPHTIFSFTENTGIQHIRDRRIYKLEDLKAGQTISVSYSSPILESYPVQIIADHVTIIDALVQ</sequence>
<dbReference type="Proteomes" id="UP000188605">
    <property type="component" value="Unassembled WGS sequence"/>
</dbReference>
<evidence type="ECO:0000313" key="2">
    <source>
        <dbReference type="Proteomes" id="UP000188605"/>
    </source>
</evidence>